<keyword evidence="6 9" id="KW-0067">ATP-binding</keyword>
<dbReference type="PATRIC" id="fig|1703.6.peg.2264"/>
<comment type="caution">
    <text evidence="12">The sequence shown here is derived from an EMBL/GenBank/DDBJ whole genome shotgun (WGS) entry which is preliminary data.</text>
</comment>
<dbReference type="InterPro" id="IPR027417">
    <property type="entry name" value="P-loop_NTPase"/>
</dbReference>
<dbReference type="PANTHER" id="PTHR42961">
    <property type="entry name" value="IRON-SULFUR PROTEIN NUBPL"/>
    <property type="match status" value="1"/>
</dbReference>
<gene>
    <name evidence="12" type="ORF">AE0388_2366</name>
</gene>
<evidence type="ECO:0000259" key="11">
    <source>
        <dbReference type="Pfam" id="PF01883"/>
    </source>
</evidence>
<keyword evidence="13" id="KW-1185">Reference proteome</keyword>
<dbReference type="AlphaFoldDB" id="A0A0B9A8L9"/>
<dbReference type="CDD" id="cd02037">
    <property type="entry name" value="Mrp_NBP35"/>
    <property type="match status" value="1"/>
</dbReference>
<dbReference type="InterPro" id="IPR044304">
    <property type="entry name" value="NUBPL-like"/>
</dbReference>
<dbReference type="EMBL" id="JTJZ01000020">
    <property type="protein sequence ID" value="KHS51816.1"/>
    <property type="molecule type" value="Genomic_DNA"/>
</dbReference>
<dbReference type="SUPFAM" id="SSF117916">
    <property type="entry name" value="Fe-S cluster assembly (FSCA) domain-like"/>
    <property type="match status" value="1"/>
</dbReference>
<keyword evidence="5 9" id="KW-0378">Hydrolase</keyword>
<dbReference type="InterPro" id="IPR019591">
    <property type="entry name" value="Mrp/NBP35_ATP-bd"/>
</dbReference>
<keyword evidence="7 9" id="KW-0408">Iron</keyword>
<dbReference type="FunFam" id="3.40.50.300:FF:000304">
    <property type="entry name" value="Iron-sulfur cluster carrier protein"/>
    <property type="match status" value="1"/>
</dbReference>
<feature type="binding site" evidence="9">
    <location>
        <begin position="119"/>
        <end position="126"/>
    </location>
    <ligand>
        <name>ATP</name>
        <dbReference type="ChEBI" id="CHEBI:30616"/>
    </ligand>
</feature>
<dbReference type="PROSITE" id="PS01215">
    <property type="entry name" value="MRP"/>
    <property type="match status" value="1"/>
</dbReference>
<dbReference type="InterPro" id="IPR000808">
    <property type="entry name" value="Mrp-like_CS"/>
</dbReference>
<dbReference type="GO" id="GO:0016887">
    <property type="term" value="F:ATP hydrolysis activity"/>
    <property type="evidence" value="ECO:0007669"/>
    <property type="project" value="UniProtKB-UniRule"/>
</dbReference>
<comment type="similarity">
    <text evidence="1">In the N-terminal section; belongs to the MIP18 family.</text>
</comment>
<accession>A0A0B9A8L9</accession>
<comment type="subunit">
    <text evidence="9">Homodimer.</text>
</comment>
<evidence type="ECO:0000256" key="4">
    <source>
        <dbReference type="ARBA" id="ARBA00022741"/>
    </source>
</evidence>
<sequence>MTGPSEDAVREALTGVIDPEIRRNIVELDMVESIDIDGGKVTVTVLLTIAGCPLKDTITRDTEAAVARVDGVTEVSVVLGTMSPEQRKAMKEKLQGSGTRDIPFNRPESLTKVYAVASGKGGVGKSSVTANLAVSLADKGLRVGIVDADIYGFSIPGMLGLSGKPTRVDEMILPQVAHNVKVMSIGMFVPPSQAVVWRGPMLHRALQQFLTDVFWGDLDVLLLDLPPGTGDIAISVAQLLPDSELLVVTTPQSAAAQVAERAGSIATQTKQTLAGVIENMSWMEMPDGTRMEVFGSGGGASVAENLTATLEREVPLLAQIPLDTRLREGSDAGTPVVLGSPESPAAQAFDSLAESLRRRSRGLSGRSLGLSPV</sequence>
<feature type="region of interest" description="Disordered" evidence="10">
    <location>
        <begin position="331"/>
        <end position="353"/>
    </location>
</feature>
<name>A0A0B9A8L9_BRELN</name>
<organism evidence="12 13">
    <name type="scientific">Brevibacterium linens</name>
    <dbReference type="NCBI Taxonomy" id="1703"/>
    <lineage>
        <taxon>Bacteria</taxon>
        <taxon>Bacillati</taxon>
        <taxon>Actinomycetota</taxon>
        <taxon>Actinomycetes</taxon>
        <taxon>Micrococcales</taxon>
        <taxon>Brevibacteriaceae</taxon>
        <taxon>Brevibacterium</taxon>
    </lineage>
</organism>
<feature type="domain" description="MIP18 family-like" evidence="11">
    <location>
        <begin position="6"/>
        <end position="77"/>
    </location>
</feature>
<protein>
    <recommendedName>
        <fullName evidence="9">Iron-sulfur cluster carrier protein</fullName>
    </recommendedName>
</protein>
<evidence type="ECO:0000256" key="9">
    <source>
        <dbReference type="HAMAP-Rule" id="MF_02040"/>
    </source>
</evidence>
<evidence type="ECO:0000256" key="10">
    <source>
        <dbReference type="SAM" id="MobiDB-lite"/>
    </source>
</evidence>
<dbReference type="GO" id="GO:0005524">
    <property type="term" value="F:ATP binding"/>
    <property type="evidence" value="ECO:0007669"/>
    <property type="project" value="UniProtKB-UniRule"/>
</dbReference>
<dbReference type="Proteomes" id="UP000031488">
    <property type="component" value="Unassembled WGS sequence"/>
</dbReference>
<dbReference type="GO" id="GO:0140663">
    <property type="term" value="F:ATP-dependent FeS chaperone activity"/>
    <property type="evidence" value="ECO:0007669"/>
    <property type="project" value="InterPro"/>
</dbReference>
<dbReference type="STRING" id="1703.BLSMQ_1683"/>
<dbReference type="SUPFAM" id="SSF52540">
    <property type="entry name" value="P-loop containing nucleoside triphosphate hydrolases"/>
    <property type="match status" value="1"/>
</dbReference>
<dbReference type="HAMAP" id="MF_02040">
    <property type="entry name" value="Mrp_NBP35"/>
    <property type="match status" value="1"/>
</dbReference>
<proteinExistence type="inferred from homology"/>
<dbReference type="GO" id="GO:0046872">
    <property type="term" value="F:metal ion binding"/>
    <property type="evidence" value="ECO:0007669"/>
    <property type="project" value="UniProtKB-KW"/>
</dbReference>
<evidence type="ECO:0000313" key="13">
    <source>
        <dbReference type="Proteomes" id="UP000031488"/>
    </source>
</evidence>
<evidence type="ECO:0000256" key="5">
    <source>
        <dbReference type="ARBA" id="ARBA00022801"/>
    </source>
</evidence>
<comment type="similarity">
    <text evidence="9">Belongs to the Mrp/NBP35 ATP-binding proteins family.</text>
</comment>
<dbReference type="OrthoDB" id="9809679at2"/>
<evidence type="ECO:0000256" key="6">
    <source>
        <dbReference type="ARBA" id="ARBA00022840"/>
    </source>
</evidence>
<keyword evidence="8 9" id="KW-0411">Iron-sulfur</keyword>
<keyword evidence="4 9" id="KW-0547">Nucleotide-binding</keyword>
<evidence type="ECO:0000256" key="8">
    <source>
        <dbReference type="ARBA" id="ARBA00023014"/>
    </source>
</evidence>
<dbReference type="InterPro" id="IPR033756">
    <property type="entry name" value="YlxH/NBP35"/>
</dbReference>
<comment type="similarity">
    <text evidence="2">In the C-terminal section; belongs to the Mrp/NBP35 ATP-binding proteins family.</text>
</comment>
<keyword evidence="3 9" id="KW-0479">Metal-binding</keyword>
<reference evidence="12 13" key="1">
    <citation type="submission" date="2014-11" db="EMBL/GenBank/DDBJ databases">
        <title>Draft Genome Sequence of Brevibacterium linens AE038-8.</title>
        <authorList>
            <person name="Maizel D."/>
            <person name="Utturkar S.M."/>
            <person name="Brown S.D."/>
            <person name="Ferrero M."/>
            <person name="Rosen B.P."/>
        </authorList>
    </citation>
    <scope>NUCLEOTIDE SEQUENCE [LARGE SCALE GENOMIC DNA]</scope>
    <source>
        <strain evidence="12 13">AE038-8</strain>
    </source>
</reference>
<dbReference type="Pfam" id="PF01883">
    <property type="entry name" value="FeS_assembly_P"/>
    <property type="match status" value="1"/>
</dbReference>
<dbReference type="Pfam" id="PF10609">
    <property type="entry name" value="ParA"/>
    <property type="match status" value="1"/>
</dbReference>
<dbReference type="GO" id="GO:0051539">
    <property type="term" value="F:4 iron, 4 sulfur cluster binding"/>
    <property type="evidence" value="ECO:0007669"/>
    <property type="project" value="TreeGrafter"/>
</dbReference>
<comment type="function">
    <text evidence="9">Binds and transfers iron-sulfur (Fe-S) clusters to target apoproteins. Can hydrolyze ATP.</text>
</comment>
<dbReference type="RefSeq" id="WP_039210590.1">
    <property type="nucleotide sequence ID" value="NZ_JTJZ01000020.1"/>
</dbReference>
<evidence type="ECO:0000313" key="12">
    <source>
        <dbReference type="EMBL" id="KHS51816.1"/>
    </source>
</evidence>
<dbReference type="InterPro" id="IPR002744">
    <property type="entry name" value="MIP18-like"/>
</dbReference>
<evidence type="ECO:0000256" key="1">
    <source>
        <dbReference type="ARBA" id="ARBA00007352"/>
    </source>
</evidence>
<evidence type="ECO:0000256" key="7">
    <source>
        <dbReference type="ARBA" id="ARBA00023004"/>
    </source>
</evidence>
<dbReference type="PANTHER" id="PTHR42961:SF2">
    <property type="entry name" value="IRON-SULFUR PROTEIN NUBPL"/>
    <property type="match status" value="1"/>
</dbReference>
<dbReference type="GO" id="GO:0016226">
    <property type="term" value="P:iron-sulfur cluster assembly"/>
    <property type="evidence" value="ECO:0007669"/>
    <property type="project" value="InterPro"/>
</dbReference>
<evidence type="ECO:0000256" key="2">
    <source>
        <dbReference type="ARBA" id="ARBA00008205"/>
    </source>
</evidence>
<dbReference type="InterPro" id="IPR034904">
    <property type="entry name" value="FSCA_dom_sf"/>
</dbReference>
<evidence type="ECO:0000256" key="3">
    <source>
        <dbReference type="ARBA" id="ARBA00022723"/>
    </source>
</evidence>
<dbReference type="Gene3D" id="3.30.300.130">
    <property type="entry name" value="Fe-S cluster assembly (FSCA)"/>
    <property type="match status" value="1"/>
</dbReference>
<dbReference type="Gene3D" id="3.40.50.300">
    <property type="entry name" value="P-loop containing nucleotide triphosphate hydrolases"/>
    <property type="match status" value="1"/>
</dbReference>